<keyword evidence="3" id="KW-1185">Reference proteome</keyword>
<reference evidence="2" key="1">
    <citation type="submission" date="2021-09" db="EMBL/GenBank/DDBJ databases">
        <title>A high-quality genome of the endoparasitic fungus Hirsutella rhossiliensis with a comparison of Hirsutella genomes reveals transposable elements contributing to genome size variation.</title>
        <authorList>
            <person name="Lin R."/>
            <person name="Jiao Y."/>
            <person name="Sun X."/>
            <person name="Ling J."/>
            <person name="Xie B."/>
            <person name="Cheng X."/>
        </authorList>
    </citation>
    <scope>NUCLEOTIDE SEQUENCE</scope>
    <source>
        <strain evidence="2">HR02</strain>
    </source>
</reference>
<dbReference type="RefSeq" id="XP_044718198.1">
    <property type="nucleotide sequence ID" value="XM_044866309.1"/>
</dbReference>
<accession>A0A9P8MSW4</accession>
<gene>
    <name evidence="2" type="ORF">HRG_07838</name>
</gene>
<feature type="region of interest" description="Disordered" evidence="1">
    <location>
        <begin position="16"/>
        <end position="154"/>
    </location>
</feature>
<proteinExistence type="predicted"/>
<evidence type="ECO:0000313" key="2">
    <source>
        <dbReference type="EMBL" id="KAH0960685.1"/>
    </source>
</evidence>
<evidence type="ECO:0000256" key="1">
    <source>
        <dbReference type="SAM" id="MobiDB-lite"/>
    </source>
</evidence>
<feature type="compositionally biased region" description="Low complexity" evidence="1">
    <location>
        <begin position="130"/>
        <end position="142"/>
    </location>
</feature>
<feature type="compositionally biased region" description="Basic and acidic residues" evidence="1">
    <location>
        <begin position="101"/>
        <end position="117"/>
    </location>
</feature>
<comment type="caution">
    <text evidence="2">The sequence shown here is derived from an EMBL/GenBank/DDBJ whole genome shotgun (WGS) entry which is preliminary data.</text>
</comment>
<organism evidence="2 3">
    <name type="scientific">Hirsutella rhossiliensis</name>
    <dbReference type="NCBI Taxonomy" id="111463"/>
    <lineage>
        <taxon>Eukaryota</taxon>
        <taxon>Fungi</taxon>
        <taxon>Dikarya</taxon>
        <taxon>Ascomycota</taxon>
        <taxon>Pezizomycotina</taxon>
        <taxon>Sordariomycetes</taxon>
        <taxon>Hypocreomycetidae</taxon>
        <taxon>Hypocreales</taxon>
        <taxon>Ophiocordycipitaceae</taxon>
        <taxon>Hirsutella</taxon>
    </lineage>
</organism>
<evidence type="ECO:0000313" key="3">
    <source>
        <dbReference type="Proteomes" id="UP000824596"/>
    </source>
</evidence>
<dbReference type="EMBL" id="JAIZPD010000009">
    <property type="protein sequence ID" value="KAH0960685.1"/>
    <property type="molecule type" value="Genomic_DNA"/>
</dbReference>
<dbReference type="OrthoDB" id="5359669at2759"/>
<dbReference type="AlphaFoldDB" id="A0A9P8MSW4"/>
<feature type="region of interest" description="Disordered" evidence="1">
    <location>
        <begin position="243"/>
        <end position="278"/>
    </location>
</feature>
<dbReference type="GeneID" id="68356967"/>
<sequence length="278" mass="30413">MAFCGRQYTAASPVVAIKPPPSHHSQLPTTNLTREQAPLSVPSVSAGKKRPRDEASHNIDPYVMAPPTADKPDKGWIHTRGAALTKPDAQCITHTRGHFGNQREEKSLGAERPELRSSKSQRMDPGIQQSSSSNTSNGASPSRPGRQVASVESSKELVIDDSTLHLGIGWRRLSDDQHMQAAARGWARFIGNHFALTNVRMCLESKGLQSYLVEASEGFFLFAENLRHGRLVSRTVDGALRNLQSSPPTFDGAETLTMEARDRPPPSEPPTDTEMKTD</sequence>
<dbReference type="Proteomes" id="UP000824596">
    <property type="component" value="Unassembled WGS sequence"/>
</dbReference>
<name>A0A9P8MSW4_9HYPO</name>
<feature type="compositionally biased region" description="Polar residues" evidence="1">
    <location>
        <begin position="23"/>
        <end position="34"/>
    </location>
</feature>
<protein>
    <submittedName>
        <fullName evidence="2">Uncharacterized protein</fullName>
    </submittedName>
</protein>